<keyword evidence="1" id="KW-0378">Hydrolase</keyword>
<evidence type="ECO:0000313" key="3">
    <source>
        <dbReference type="EMBL" id="CAD7767788.1"/>
    </source>
</evidence>
<dbReference type="Pfam" id="PF00176">
    <property type="entry name" value="SNF2-rel_dom"/>
    <property type="match status" value="1"/>
</dbReference>
<dbReference type="InterPro" id="IPR014001">
    <property type="entry name" value="Helicase_ATP-bd"/>
</dbReference>
<keyword evidence="3" id="KW-0347">Helicase</keyword>
<protein>
    <submittedName>
        <fullName evidence="3">DNA helicase</fullName>
    </submittedName>
</protein>
<evidence type="ECO:0000259" key="2">
    <source>
        <dbReference type="PROSITE" id="PS51194"/>
    </source>
</evidence>
<dbReference type="GO" id="GO:0005524">
    <property type="term" value="F:ATP binding"/>
    <property type="evidence" value="ECO:0007669"/>
    <property type="project" value="InterPro"/>
</dbReference>
<dbReference type="SUPFAM" id="SSF52540">
    <property type="entry name" value="P-loop containing nucleoside triphosphate hydrolases"/>
    <property type="match status" value="2"/>
</dbReference>
<dbReference type="SMART" id="SM00487">
    <property type="entry name" value="DEXDc"/>
    <property type="match status" value="1"/>
</dbReference>
<dbReference type="PANTHER" id="PTHR45766:SF6">
    <property type="entry name" value="SWI_SNF-RELATED MATRIX-ASSOCIATED ACTIN-DEPENDENT REGULATOR OF CHROMATIN SUBFAMILY A-LIKE PROTEIN 1"/>
    <property type="match status" value="1"/>
</dbReference>
<accession>A0A8D6XVN2</accession>
<dbReference type="Proteomes" id="UP000683107">
    <property type="component" value="Chromosome"/>
</dbReference>
<dbReference type="InterPro" id="IPR000330">
    <property type="entry name" value="SNF2_N"/>
</dbReference>
<feature type="domain" description="Helicase C-terminal" evidence="2">
    <location>
        <begin position="294"/>
        <end position="434"/>
    </location>
</feature>
<dbReference type="PROSITE" id="PS51194">
    <property type="entry name" value="HELICASE_CTER"/>
    <property type="match status" value="1"/>
</dbReference>
<proteinExistence type="predicted"/>
<evidence type="ECO:0000313" key="4">
    <source>
        <dbReference type="Proteomes" id="UP000683107"/>
    </source>
</evidence>
<sequence length="437" mass="50647">MFLNTHKIGKIELLPTQVEAIKYWKEKPLDLSDVGVGKTFAAIGSYIASGCEKLLVICLAPKVNDFVDDAELMDIEIVPLNKGTKKNIELLSNSKRVAISFESSWRVKELLKWVDKNTFIIIDEAHKTSVSTSKVTKFAMQLCKKTENVRLLTATPVSNGKLENYYPLLYMINVFRKPKKEFEQLFVIKQMRQMGGTRFLQITGYRNEHLLQQMIDEASVNYKRDKGYLPQDYVYKTKKPAYYNKLKKNRIYKDDFDHIVELDNASNLFNRLRQVSHGFLEGVLKPVSKEPFERLEAILETHNEERVVIFYNYKAEYLMLRILLDKLKRPYGVYNGNLKELDNFKRNENGVVLAQYKSASTGINDFVISNVTIFNSMPLSSTEYLQAKGRTDRHGQEKTPLYYHIVPDTPIEKKIFETVTNGKDFTNEMIESVDKYS</sequence>
<dbReference type="GO" id="GO:0016787">
    <property type="term" value="F:hydrolase activity"/>
    <property type="evidence" value="ECO:0007669"/>
    <property type="project" value="UniProtKB-KW"/>
</dbReference>
<dbReference type="PANTHER" id="PTHR45766">
    <property type="entry name" value="DNA ANNEALING HELICASE AND ENDONUCLEASE ZRANB3 FAMILY MEMBER"/>
    <property type="match status" value="1"/>
</dbReference>
<dbReference type="Gene3D" id="3.40.50.300">
    <property type="entry name" value="P-loop containing nucleotide triphosphate hydrolases"/>
    <property type="match status" value="2"/>
</dbReference>
<name>A0A8D6XVN2_9CAUD</name>
<dbReference type="EMBL" id="LR991625">
    <property type="protein sequence ID" value="CAD7767788.1"/>
    <property type="molecule type" value="Genomic_DNA"/>
</dbReference>
<dbReference type="GO" id="GO:0031297">
    <property type="term" value="P:replication fork processing"/>
    <property type="evidence" value="ECO:0007669"/>
    <property type="project" value="TreeGrafter"/>
</dbReference>
<dbReference type="Pfam" id="PF00271">
    <property type="entry name" value="Helicase_C"/>
    <property type="match status" value="1"/>
</dbReference>
<dbReference type="GO" id="GO:0004386">
    <property type="term" value="F:helicase activity"/>
    <property type="evidence" value="ECO:0007669"/>
    <property type="project" value="UniProtKB-KW"/>
</dbReference>
<dbReference type="GO" id="GO:0006281">
    <property type="term" value="P:DNA repair"/>
    <property type="evidence" value="ECO:0007669"/>
    <property type="project" value="TreeGrafter"/>
</dbReference>
<keyword evidence="3" id="KW-0547">Nucleotide-binding</keyword>
<dbReference type="InterPro" id="IPR001650">
    <property type="entry name" value="Helicase_C-like"/>
</dbReference>
<reference evidence="3" key="1">
    <citation type="submission" date="2023-02" db="EMBL/GenBank/DDBJ databases">
        <authorList>
            <person name="Petit M.-A."/>
            <person name="Lossouarn J."/>
        </authorList>
    </citation>
    <scope>NUCLEOTIDE SEQUENCE</scope>
</reference>
<keyword evidence="4" id="KW-1185">Reference proteome</keyword>
<gene>
    <name evidence="3" type="ORF">DAR_44</name>
</gene>
<evidence type="ECO:0000256" key="1">
    <source>
        <dbReference type="ARBA" id="ARBA00022801"/>
    </source>
</evidence>
<organism evidence="3 4">
    <name type="scientific">Enterococcus phage dArtagnan</name>
    <dbReference type="NCBI Taxonomy" id="2795667"/>
    <lineage>
        <taxon>Viruses</taxon>
        <taxon>Duplodnaviria</taxon>
        <taxon>Heunggongvirae</taxon>
        <taxon>Uroviricota</taxon>
        <taxon>Caudoviricetes</taxon>
        <taxon>Aramisvirus</taxon>
        <taxon>Aramisvirus dArtagnan</taxon>
    </lineage>
</organism>
<dbReference type="InterPro" id="IPR027417">
    <property type="entry name" value="P-loop_NTPase"/>
</dbReference>
<keyword evidence="3" id="KW-0067">ATP-binding</keyword>